<dbReference type="InterPro" id="IPR036709">
    <property type="entry name" value="Autotransporte_beta_dom_sf"/>
</dbReference>
<dbReference type="Pfam" id="PF03797">
    <property type="entry name" value="Autotransporter"/>
    <property type="match status" value="1"/>
</dbReference>
<dbReference type="InterPro" id="IPR006315">
    <property type="entry name" value="OM_autotransptr_brl_dom"/>
</dbReference>
<gene>
    <name evidence="2" type="ORF">CDQ91_11840</name>
</gene>
<accession>A0A246JUH8</accession>
<dbReference type="GO" id="GO:0019867">
    <property type="term" value="C:outer membrane"/>
    <property type="evidence" value="ECO:0007669"/>
    <property type="project" value="InterPro"/>
</dbReference>
<dbReference type="EMBL" id="NISJ01000005">
    <property type="protein sequence ID" value="OWQ96734.1"/>
    <property type="molecule type" value="Genomic_DNA"/>
</dbReference>
<dbReference type="Proteomes" id="UP000197097">
    <property type="component" value="Unassembled WGS sequence"/>
</dbReference>
<feature type="domain" description="Autotransporter" evidence="1">
    <location>
        <begin position="1"/>
        <end position="89"/>
    </location>
</feature>
<dbReference type="InterPro" id="IPR005546">
    <property type="entry name" value="Autotransporte_beta"/>
</dbReference>
<dbReference type="SUPFAM" id="SSF103515">
    <property type="entry name" value="Autotransporter"/>
    <property type="match status" value="1"/>
</dbReference>
<dbReference type="PROSITE" id="PS51208">
    <property type="entry name" value="AUTOTRANSPORTER"/>
    <property type="match status" value="1"/>
</dbReference>
<organism evidence="2 3">
    <name type="scientific">Sphingopyxis witflariensis</name>
    <dbReference type="NCBI Taxonomy" id="173675"/>
    <lineage>
        <taxon>Bacteria</taxon>
        <taxon>Pseudomonadati</taxon>
        <taxon>Pseudomonadota</taxon>
        <taxon>Alphaproteobacteria</taxon>
        <taxon>Sphingomonadales</taxon>
        <taxon>Sphingomonadaceae</taxon>
        <taxon>Sphingopyxis</taxon>
    </lineage>
</organism>
<dbReference type="NCBIfam" id="TIGR01414">
    <property type="entry name" value="autotrans_barl"/>
    <property type="match status" value="1"/>
</dbReference>
<keyword evidence="3" id="KW-1185">Reference proteome</keyword>
<dbReference type="AlphaFoldDB" id="A0A246JUH8"/>
<reference evidence="2 3" key="1">
    <citation type="journal article" date="2002" name="Int. J. Syst. Evol. Microbiol.">
        <title>Sphingopyxis witflariensis sp. nov., isolated from activated sludge.</title>
        <authorList>
            <person name="Kampfer P."/>
            <person name="Witzenberger R."/>
            <person name="Denner E.B."/>
            <person name="Busse H.J."/>
            <person name="Neef A."/>
        </authorList>
    </citation>
    <scope>NUCLEOTIDE SEQUENCE [LARGE SCALE GENOMIC DNA]</scope>
    <source>
        <strain evidence="2 3">DSM 14551</strain>
    </source>
</reference>
<evidence type="ECO:0000313" key="2">
    <source>
        <dbReference type="EMBL" id="OWQ96734.1"/>
    </source>
</evidence>
<dbReference type="Gene3D" id="2.40.128.130">
    <property type="entry name" value="Autotransporter beta-domain"/>
    <property type="match status" value="1"/>
</dbReference>
<sequence>MQAFAEIGYRLHFGAAWIEPFAQIARIWVDSERLGERGGAAALEVARAKMSTSVSTLGARLDQSFSLGSLNASLQLSAGWRTPLVTAFR</sequence>
<comment type="caution">
    <text evidence="2">The sequence shown here is derived from an EMBL/GenBank/DDBJ whole genome shotgun (WGS) entry which is preliminary data.</text>
</comment>
<protein>
    <recommendedName>
        <fullName evidence="1">Autotransporter domain-containing protein</fullName>
    </recommendedName>
</protein>
<name>A0A246JUH8_9SPHN</name>
<evidence type="ECO:0000259" key="1">
    <source>
        <dbReference type="PROSITE" id="PS51208"/>
    </source>
</evidence>
<proteinExistence type="predicted"/>
<evidence type="ECO:0000313" key="3">
    <source>
        <dbReference type="Proteomes" id="UP000197097"/>
    </source>
</evidence>